<keyword evidence="12" id="KW-1185">Reference proteome</keyword>
<gene>
    <name evidence="11" type="ordered locus">FraEuI1c_6736</name>
</gene>
<dbReference type="KEGG" id="fri:FraEuI1c_6736"/>
<sequence>MNSEPDATAASLPTAPRPRGIHPADGRPAGEWHLGLPADHPSYPDPSNVWPPVAPPPAVRTTSVAPAPVAARSAAVQTATVQRGAVPRAGAAPSTGPRQRGVAPAAAAVAARNGEPSVLERFESLRQLTGTVAHDINNLLSVIRNYADFVADALDDGRGPGGDPAGPAGVGGDPAGDGGAASSRVDARGVPGGWDAVRRDVAQIQRAGERAAELAAELLAAVRRQPALVGPIDVNAVLRETVAMLRRPLGARIDLRIELDDALWRVRADPARLEQAIVNLAMNARDAMPRGGTLTVTTGNVVLCDEHDVATAAFPPAPAGFGTGAPVWYPNARRHPADRPPAEAERSSRRHVGVWISDTGDGMTPATRARAFEPFFTTKPADRGTGLGLAVVREIVTEAGGEVQLCSTVGVGTTVSLLLPAAEQPTPAPTASPETPAPDGPWAYHHRSDGLRADGLCPDGGATTRPSAVRRPHGQPPPAISRTTHS</sequence>
<evidence type="ECO:0000256" key="2">
    <source>
        <dbReference type="ARBA" id="ARBA00012438"/>
    </source>
</evidence>
<dbReference type="AlphaFoldDB" id="E3JCB6"/>
<dbReference type="PRINTS" id="PR00344">
    <property type="entry name" value="BCTRLSENSOR"/>
</dbReference>
<feature type="region of interest" description="Disordered" evidence="9">
    <location>
        <begin position="157"/>
        <end position="189"/>
    </location>
</feature>
<dbReference type="Gene3D" id="1.10.287.130">
    <property type="match status" value="1"/>
</dbReference>
<dbReference type="GO" id="GO:0005524">
    <property type="term" value="F:ATP binding"/>
    <property type="evidence" value="ECO:0007669"/>
    <property type="project" value="UniProtKB-KW"/>
</dbReference>
<dbReference type="HOGENOM" id="CLU_561131_0_0_11"/>
<dbReference type="CDD" id="cd00082">
    <property type="entry name" value="HisKA"/>
    <property type="match status" value="1"/>
</dbReference>
<feature type="region of interest" description="Disordered" evidence="9">
    <location>
        <begin position="1"/>
        <end position="49"/>
    </location>
</feature>
<evidence type="ECO:0000313" key="12">
    <source>
        <dbReference type="Proteomes" id="UP000002484"/>
    </source>
</evidence>
<comment type="catalytic activity">
    <reaction evidence="1">
        <text>ATP + protein L-histidine = ADP + protein N-phospho-L-histidine.</text>
        <dbReference type="EC" id="2.7.13.3"/>
    </reaction>
</comment>
<dbReference type="InterPro" id="IPR003594">
    <property type="entry name" value="HATPase_dom"/>
</dbReference>
<evidence type="ECO:0000256" key="6">
    <source>
        <dbReference type="ARBA" id="ARBA00022777"/>
    </source>
</evidence>
<feature type="domain" description="Histidine kinase" evidence="10">
    <location>
        <begin position="131"/>
        <end position="423"/>
    </location>
</feature>
<dbReference type="Pfam" id="PF02518">
    <property type="entry name" value="HATPase_c"/>
    <property type="match status" value="1"/>
</dbReference>
<keyword evidence="4" id="KW-0808">Transferase</keyword>
<evidence type="ECO:0000256" key="8">
    <source>
        <dbReference type="ARBA" id="ARBA00023012"/>
    </source>
</evidence>
<dbReference type="Proteomes" id="UP000002484">
    <property type="component" value="Chromosome"/>
</dbReference>
<dbReference type="EMBL" id="CP002299">
    <property type="protein sequence ID" value="ADP84705.1"/>
    <property type="molecule type" value="Genomic_DNA"/>
</dbReference>
<dbReference type="InterPro" id="IPR004358">
    <property type="entry name" value="Sig_transdc_His_kin-like_C"/>
</dbReference>
<organism evidence="11 12">
    <name type="scientific">Pseudofrankia inefficax (strain DSM 45817 / CECT 9037 / DDB 130130 / EuI1c)</name>
    <name type="common">Frankia inefficax</name>
    <dbReference type="NCBI Taxonomy" id="298654"/>
    <lineage>
        <taxon>Bacteria</taxon>
        <taxon>Bacillati</taxon>
        <taxon>Actinomycetota</taxon>
        <taxon>Actinomycetes</taxon>
        <taxon>Frankiales</taxon>
        <taxon>Frankiaceae</taxon>
        <taxon>Pseudofrankia</taxon>
    </lineage>
</organism>
<feature type="compositionally biased region" description="Pro residues" evidence="9">
    <location>
        <begin position="426"/>
        <end position="439"/>
    </location>
</feature>
<dbReference type="Gene3D" id="3.30.565.10">
    <property type="entry name" value="Histidine kinase-like ATPase, C-terminal domain"/>
    <property type="match status" value="1"/>
</dbReference>
<evidence type="ECO:0000256" key="1">
    <source>
        <dbReference type="ARBA" id="ARBA00000085"/>
    </source>
</evidence>
<keyword evidence="6 11" id="KW-0418">Kinase</keyword>
<feature type="compositionally biased region" description="Gly residues" evidence="9">
    <location>
        <begin position="159"/>
        <end position="179"/>
    </location>
</feature>
<dbReference type="eggNOG" id="COG4191">
    <property type="taxonomic scope" value="Bacteria"/>
</dbReference>
<evidence type="ECO:0000259" key="10">
    <source>
        <dbReference type="PROSITE" id="PS50109"/>
    </source>
</evidence>
<dbReference type="InterPro" id="IPR036890">
    <property type="entry name" value="HATPase_C_sf"/>
</dbReference>
<dbReference type="STRING" id="298654.FraEuI1c_6736"/>
<feature type="region of interest" description="Disordered" evidence="9">
    <location>
        <begin position="81"/>
        <end position="101"/>
    </location>
</feature>
<dbReference type="InterPro" id="IPR003661">
    <property type="entry name" value="HisK_dim/P_dom"/>
</dbReference>
<dbReference type="InParanoid" id="E3JCB6"/>
<evidence type="ECO:0000256" key="9">
    <source>
        <dbReference type="SAM" id="MobiDB-lite"/>
    </source>
</evidence>
<reference evidence="11 12" key="1">
    <citation type="submission" date="2010-10" db="EMBL/GenBank/DDBJ databases">
        <title>Complete sequence of Frankia sp. EuI1c.</title>
        <authorList>
            <consortium name="US DOE Joint Genome Institute"/>
            <person name="Lucas S."/>
            <person name="Copeland A."/>
            <person name="Lapidus A."/>
            <person name="Cheng J.-F."/>
            <person name="Bruce D."/>
            <person name="Goodwin L."/>
            <person name="Pitluck S."/>
            <person name="Chertkov O."/>
            <person name="Detter J.C."/>
            <person name="Han C."/>
            <person name="Tapia R."/>
            <person name="Land M."/>
            <person name="Hauser L."/>
            <person name="Jeffries C."/>
            <person name="Kyrpides N."/>
            <person name="Ivanova N."/>
            <person name="Mikhailova N."/>
            <person name="Beauchemin N."/>
            <person name="Sen A."/>
            <person name="Sur S.A."/>
            <person name="Gtari M."/>
            <person name="Wall L."/>
            <person name="Tisa L."/>
            <person name="Woyke T."/>
        </authorList>
    </citation>
    <scope>NUCLEOTIDE SEQUENCE [LARGE SCALE GENOMIC DNA]</scope>
    <source>
        <strain evidence="12">DSM 45817 / CECT 9037 / EuI1c</strain>
    </source>
</reference>
<dbReference type="EC" id="2.7.13.3" evidence="2"/>
<evidence type="ECO:0000256" key="3">
    <source>
        <dbReference type="ARBA" id="ARBA00022553"/>
    </source>
</evidence>
<keyword evidence="3" id="KW-0597">Phosphoprotein</keyword>
<keyword evidence="8" id="KW-0902">Two-component regulatory system</keyword>
<evidence type="ECO:0000313" key="11">
    <source>
        <dbReference type="EMBL" id="ADP84705.1"/>
    </source>
</evidence>
<dbReference type="SMART" id="SM00387">
    <property type="entry name" value="HATPase_c"/>
    <property type="match status" value="1"/>
</dbReference>
<dbReference type="PANTHER" id="PTHR43065">
    <property type="entry name" value="SENSOR HISTIDINE KINASE"/>
    <property type="match status" value="1"/>
</dbReference>
<keyword evidence="7" id="KW-0067">ATP-binding</keyword>
<name>E3JCB6_PSEI1</name>
<dbReference type="PANTHER" id="PTHR43065:SF46">
    <property type="entry name" value="C4-DICARBOXYLATE TRANSPORT SENSOR PROTEIN DCTB"/>
    <property type="match status" value="1"/>
</dbReference>
<dbReference type="PROSITE" id="PS50109">
    <property type="entry name" value="HIS_KIN"/>
    <property type="match status" value="1"/>
</dbReference>
<accession>E3JCB6</accession>
<feature type="region of interest" description="Disordered" evidence="9">
    <location>
        <begin position="423"/>
        <end position="486"/>
    </location>
</feature>
<protein>
    <recommendedName>
        <fullName evidence="2">histidine kinase</fullName>
        <ecNumber evidence="2">2.7.13.3</ecNumber>
    </recommendedName>
</protein>
<evidence type="ECO:0000256" key="5">
    <source>
        <dbReference type="ARBA" id="ARBA00022741"/>
    </source>
</evidence>
<dbReference type="RefSeq" id="WP_013427816.1">
    <property type="nucleotide sequence ID" value="NC_014666.1"/>
</dbReference>
<dbReference type="GO" id="GO:0000155">
    <property type="term" value="F:phosphorelay sensor kinase activity"/>
    <property type="evidence" value="ECO:0007669"/>
    <property type="project" value="InterPro"/>
</dbReference>
<dbReference type="SUPFAM" id="SSF55874">
    <property type="entry name" value="ATPase domain of HSP90 chaperone/DNA topoisomerase II/histidine kinase"/>
    <property type="match status" value="1"/>
</dbReference>
<dbReference type="OrthoDB" id="9764154at2"/>
<evidence type="ECO:0000256" key="7">
    <source>
        <dbReference type="ARBA" id="ARBA00022840"/>
    </source>
</evidence>
<evidence type="ECO:0000256" key="4">
    <source>
        <dbReference type="ARBA" id="ARBA00022679"/>
    </source>
</evidence>
<keyword evidence="5" id="KW-0547">Nucleotide-binding</keyword>
<proteinExistence type="predicted"/>
<dbReference type="InterPro" id="IPR005467">
    <property type="entry name" value="His_kinase_dom"/>
</dbReference>